<dbReference type="InterPro" id="IPR039422">
    <property type="entry name" value="MarR/SlyA-like"/>
</dbReference>
<dbReference type="SUPFAM" id="SSF46785">
    <property type="entry name" value="Winged helix' DNA-binding domain"/>
    <property type="match status" value="1"/>
</dbReference>
<dbReference type="RefSeq" id="WP_396640563.1">
    <property type="nucleotide sequence ID" value="NZ_JBIQWL010000003.1"/>
</dbReference>
<evidence type="ECO:0000313" key="3">
    <source>
        <dbReference type="Proteomes" id="UP001610861"/>
    </source>
</evidence>
<dbReference type="PANTHER" id="PTHR33164:SF43">
    <property type="entry name" value="HTH-TYPE TRANSCRIPTIONAL REPRESSOR YETL"/>
    <property type="match status" value="1"/>
</dbReference>
<dbReference type="Proteomes" id="UP001610861">
    <property type="component" value="Unassembled WGS sequence"/>
</dbReference>
<dbReference type="SMART" id="SM00347">
    <property type="entry name" value="HTH_MARR"/>
    <property type="match status" value="1"/>
</dbReference>
<dbReference type="Gene3D" id="1.10.10.10">
    <property type="entry name" value="Winged helix-like DNA-binding domain superfamily/Winged helix DNA-binding domain"/>
    <property type="match status" value="1"/>
</dbReference>
<feature type="domain" description="HTH marR-type" evidence="1">
    <location>
        <begin position="2"/>
        <end position="139"/>
    </location>
</feature>
<dbReference type="PANTHER" id="PTHR33164">
    <property type="entry name" value="TRANSCRIPTIONAL REGULATOR, MARR FAMILY"/>
    <property type="match status" value="1"/>
</dbReference>
<organism evidence="2 3">
    <name type="scientific">Microbacterium alkaliflavum</name>
    <dbReference type="NCBI Taxonomy" id="3248839"/>
    <lineage>
        <taxon>Bacteria</taxon>
        <taxon>Bacillati</taxon>
        <taxon>Actinomycetota</taxon>
        <taxon>Actinomycetes</taxon>
        <taxon>Micrococcales</taxon>
        <taxon>Microbacteriaceae</taxon>
        <taxon>Microbacterium</taxon>
    </lineage>
</organism>
<dbReference type="EMBL" id="JBIQWL010000003">
    <property type="protein sequence ID" value="MFH8250604.1"/>
    <property type="molecule type" value="Genomic_DNA"/>
</dbReference>
<reference evidence="2 3" key="1">
    <citation type="submission" date="2024-09" db="EMBL/GenBank/DDBJ databases">
        <authorList>
            <person name="Pan X."/>
        </authorList>
    </citation>
    <scope>NUCLEOTIDE SEQUENCE [LARGE SCALE GENOMIC DNA]</scope>
    <source>
        <strain evidence="2 3">B2969</strain>
    </source>
</reference>
<evidence type="ECO:0000313" key="2">
    <source>
        <dbReference type="EMBL" id="MFH8250604.1"/>
    </source>
</evidence>
<sequence>MADRITVTLHHLVSLMDSYADEMLRGAHGVSFSQFQFLSAVAELQPVDITTLARCLFVTKAAVSKRVPSLVADGWIVAADDPHHGRRVLLTLTPRALQLVITAGGGLDDQFTELFADPRLGAEGIDVARLNHQLETLIELVTEKGIPQ</sequence>
<comment type="caution">
    <text evidence="2">The sequence shown here is derived from an EMBL/GenBank/DDBJ whole genome shotgun (WGS) entry which is preliminary data.</text>
</comment>
<dbReference type="PROSITE" id="PS50995">
    <property type="entry name" value="HTH_MARR_2"/>
    <property type="match status" value="1"/>
</dbReference>
<dbReference type="Pfam" id="PF12802">
    <property type="entry name" value="MarR_2"/>
    <property type="match status" value="1"/>
</dbReference>
<accession>A0ABW7QAR8</accession>
<dbReference type="InterPro" id="IPR036388">
    <property type="entry name" value="WH-like_DNA-bd_sf"/>
</dbReference>
<dbReference type="InterPro" id="IPR000835">
    <property type="entry name" value="HTH_MarR-typ"/>
</dbReference>
<keyword evidence="3" id="KW-1185">Reference proteome</keyword>
<dbReference type="InterPro" id="IPR036390">
    <property type="entry name" value="WH_DNA-bd_sf"/>
</dbReference>
<name>A0ABW7QAR8_9MICO</name>
<proteinExistence type="predicted"/>
<evidence type="ECO:0000259" key="1">
    <source>
        <dbReference type="PROSITE" id="PS50995"/>
    </source>
</evidence>
<gene>
    <name evidence="2" type="ORF">ACH3VR_09600</name>
</gene>
<protein>
    <submittedName>
        <fullName evidence="2">MarR family winged helix-turn-helix transcriptional regulator</fullName>
    </submittedName>
</protein>